<dbReference type="AlphaFoldDB" id="A0A0P7HES5"/>
<keyword evidence="1" id="KW-1133">Transmembrane helix</keyword>
<evidence type="ECO:0000313" key="3">
    <source>
        <dbReference type="Proteomes" id="UP000050535"/>
    </source>
</evidence>
<feature type="transmembrane region" description="Helical" evidence="1">
    <location>
        <begin position="69"/>
        <end position="89"/>
    </location>
</feature>
<keyword evidence="3" id="KW-1185">Reference proteome</keyword>
<name>A0A0P7HES5_9EURY</name>
<sequence>MVEAAALLTFTSGATAAAGSLVAWLAYQGYRRNDSPAMRYLAVGVACIAVAPFPITYGLGPLLALSDAATLLGVLLANIAGLLAVLYSLEGT</sequence>
<evidence type="ECO:0000256" key="1">
    <source>
        <dbReference type="SAM" id="Phobius"/>
    </source>
</evidence>
<dbReference type="Proteomes" id="UP000050535">
    <property type="component" value="Unassembled WGS sequence"/>
</dbReference>
<dbReference type="STRING" id="699431.SY89_02970"/>
<feature type="transmembrane region" description="Helical" evidence="1">
    <location>
        <begin position="6"/>
        <end position="27"/>
    </location>
</feature>
<feature type="transmembrane region" description="Helical" evidence="1">
    <location>
        <begin position="39"/>
        <end position="57"/>
    </location>
</feature>
<dbReference type="InterPro" id="IPR055943">
    <property type="entry name" value="DUF7521"/>
</dbReference>
<keyword evidence="1" id="KW-0472">Membrane</keyword>
<dbReference type="Pfam" id="PF24365">
    <property type="entry name" value="DUF7521"/>
    <property type="match status" value="1"/>
</dbReference>
<protein>
    <submittedName>
        <fullName evidence="2">Uncharacterized protein</fullName>
    </submittedName>
</protein>
<dbReference type="RefSeq" id="WP_054584530.1">
    <property type="nucleotide sequence ID" value="NZ_LGUC01000001.1"/>
</dbReference>
<dbReference type="EMBL" id="LGUC01000001">
    <property type="protein sequence ID" value="KPN32206.1"/>
    <property type="molecule type" value="Genomic_DNA"/>
</dbReference>
<reference evidence="3" key="1">
    <citation type="submission" date="2013-11" db="EMBL/GenBank/DDBJ databases">
        <authorList>
            <person name="Hoang H.T."/>
            <person name="Killian M.L."/>
            <person name="Madson D.M."/>
            <person name="Arruda P.H.E."/>
            <person name="Sun D."/>
            <person name="Schwartz K.J."/>
            <person name="Yoon K."/>
        </authorList>
    </citation>
    <scope>NUCLEOTIDE SEQUENCE [LARGE SCALE GENOMIC DNA]</scope>
    <source>
        <strain evidence="3">CDK2</strain>
    </source>
</reference>
<gene>
    <name evidence="2" type="ORF">SY89_02970</name>
</gene>
<evidence type="ECO:0000313" key="2">
    <source>
        <dbReference type="EMBL" id="KPN32206.1"/>
    </source>
</evidence>
<organism evidence="2 3">
    <name type="scientific">Halolamina pelagica</name>
    <dbReference type="NCBI Taxonomy" id="699431"/>
    <lineage>
        <taxon>Archaea</taxon>
        <taxon>Methanobacteriati</taxon>
        <taxon>Methanobacteriota</taxon>
        <taxon>Stenosarchaea group</taxon>
        <taxon>Halobacteria</taxon>
        <taxon>Halobacteriales</taxon>
        <taxon>Haloferacaceae</taxon>
    </lineage>
</organism>
<comment type="caution">
    <text evidence="2">The sequence shown here is derived from an EMBL/GenBank/DDBJ whole genome shotgun (WGS) entry which is preliminary data.</text>
</comment>
<accession>A0A0P7HES5</accession>
<keyword evidence="1" id="KW-0812">Transmembrane</keyword>
<proteinExistence type="predicted"/>